<evidence type="ECO:0000313" key="2">
    <source>
        <dbReference type="EMBL" id="GBF90984.1"/>
    </source>
</evidence>
<feature type="region of interest" description="Disordered" evidence="1">
    <location>
        <begin position="111"/>
        <end position="134"/>
    </location>
</feature>
<organism evidence="2 3">
    <name type="scientific">Raphidocelis subcapitata</name>
    <dbReference type="NCBI Taxonomy" id="307507"/>
    <lineage>
        <taxon>Eukaryota</taxon>
        <taxon>Viridiplantae</taxon>
        <taxon>Chlorophyta</taxon>
        <taxon>core chlorophytes</taxon>
        <taxon>Chlorophyceae</taxon>
        <taxon>CS clade</taxon>
        <taxon>Sphaeropleales</taxon>
        <taxon>Selenastraceae</taxon>
        <taxon>Raphidocelis</taxon>
    </lineage>
</organism>
<reference evidence="2 3" key="1">
    <citation type="journal article" date="2018" name="Sci. Rep.">
        <title>Raphidocelis subcapitata (=Pseudokirchneriella subcapitata) provides an insight into genome evolution and environmental adaptations in the Sphaeropleales.</title>
        <authorList>
            <person name="Suzuki S."/>
            <person name="Yamaguchi H."/>
            <person name="Nakajima N."/>
            <person name="Kawachi M."/>
        </authorList>
    </citation>
    <scope>NUCLEOTIDE SEQUENCE [LARGE SCALE GENOMIC DNA]</scope>
    <source>
        <strain evidence="2 3">NIES-35</strain>
    </source>
</reference>
<accession>A0A2V0NTM3</accession>
<dbReference type="AlphaFoldDB" id="A0A2V0NTM3"/>
<feature type="region of interest" description="Disordered" evidence="1">
    <location>
        <begin position="1"/>
        <end position="45"/>
    </location>
</feature>
<dbReference type="InParanoid" id="A0A2V0NTM3"/>
<name>A0A2V0NTM3_9CHLO</name>
<evidence type="ECO:0000256" key="1">
    <source>
        <dbReference type="SAM" id="MobiDB-lite"/>
    </source>
</evidence>
<sequence>MRPAGAEEPAPSTSAPPRPSPRQKQQQQQHQQGEEEEEEKDAPPSLLAWARSAAWRAWLAVDCAVAWLTGLDESRYQWAIDRYHQQQAEARARPGLLLALRARVLDGGLSSTAPHVAPPSNMMVADAENPRAPA</sequence>
<dbReference type="EMBL" id="BDRX01000021">
    <property type="protein sequence ID" value="GBF90984.1"/>
    <property type="molecule type" value="Genomic_DNA"/>
</dbReference>
<feature type="compositionally biased region" description="Low complexity" evidence="1">
    <location>
        <begin position="22"/>
        <end position="31"/>
    </location>
</feature>
<protein>
    <submittedName>
        <fullName evidence="2">Uncharacterized protein</fullName>
    </submittedName>
</protein>
<evidence type="ECO:0000313" key="3">
    <source>
        <dbReference type="Proteomes" id="UP000247498"/>
    </source>
</evidence>
<feature type="compositionally biased region" description="Low complexity" evidence="1">
    <location>
        <begin position="1"/>
        <end position="13"/>
    </location>
</feature>
<proteinExistence type="predicted"/>
<comment type="caution">
    <text evidence="2">The sequence shown here is derived from an EMBL/GenBank/DDBJ whole genome shotgun (WGS) entry which is preliminary data.</text>
</comment>
<dbReference type="Proteomes" id="UP000247498">
    <property type="component" value="Unassembled WGS sequence"/>
</dbReference>
<gene>
    <name evidence="2" type="ORF">Rsub_03839</name>
</gene>
<keyword evidence="3" id="KW-1185">Reference proteome</keyword>